<comment type="caution">
    <text evidence="2">The sequence shown here is derived from an EMBL/GenBank/DDBJ whole genome shotgun (WGS) entry which is preliminary data.</text>
</comment>
<evidence type="ECO:0000313" key="3">
    <source>
        <dbReference type="Proteomes" id="UP000467840"/>
    </source>
</evidence>
<proteinExistence type="predicted"/>
<gene>
    <name evidence="2" type="ORF">GH714_002634</name>
</gene>
<dbReference type="PANTHER" id="PTHR31656">
    <property type="entry name" value="ROOT CAP DOMAIN-CONTAINING PROTEIN"/>
    <property type="match status" value="1"/>
</dbReference>
<dbReference type="Proteomes" id="UP000467840">
    <property type="component" value="Chromosome 11"/>
</dbReference>
<reference evidence="2 3" key="1">
    <citation type="journal article" date="2020" name="Mol. Plant">
        <title>The Chromosome-Based Rubber Tree Genome Provides New Insights into Spurge Genome Evolution and Rubber Biosynthesis.</title>
        <authorList>
            <person name="Liu J."/>
            <person name="Shi C."/>
            <person name="Shi C.C."/>
            <person name="Li W."/>
            <person name="Zhang Q.J."/>
            <person name="Zhang Y."/>
            <person name="Li K."/>
            <person name="Lu H.F."/>
            <person name="Shi C."/>
            <person name="Zhu S.T."/>
            <person name="Xiao Z.Y."/>
            <person name="Nan H."/>
            <person name="Yue Y."/>
            <person name="Zhu X.G."/>
            <person name="Wu Y."/>
            <person name="Hong X.N."/>
            <person name="Fan G.Y."/>
            <person name="Tong Y."/>
            <person name="Zhang D."/>
            <person name="Mao C.L."/>
            <person name="Liu Y.L."/>
            <person name="Hao S.J."/>
            <person name="Liu W.Q."/>
            <person name="Lv M.Q."/>
            <person name="Zhang H.B."/>
            <person name="Liu Y."/>
            <person name="Hu-Tang G.R."/>
            <person name="Wang J.P."/>
            <person name="Wang J.H."/>
            <person name="Sun Y.H."/>
            <person name="Ni S.B."/>
            <person name="Chen W.B."/>
            <person name="Zhang X.C."/>
            <person name="Jiao Y.N."/>
            <person name="Eichler E.E."/>
            <person name="Li G.H."/>
            <person name="Liu X."/>
            <person name="Gao L.Z."/>
        </authorList>
    </citation>
    <scope>NUCLEOTIDE SEQUENCE [LARGE SCALE GENOMIC DNA]</scope>
    <source>
        <strain evidence="3">cv. GT1</strain>
        <tissue evidence="2">Leaf</tissue>
    </source>
</reference>
<sequence length="162" mass="17931">MPMEMRNGKKGNGIGNKNDGNENNDDFDEIESLKTLVCPAQCPQKKPKKGCHVDCSSKCDASCKYIKVRPIGQKENLVHNNQLPVDDAFTHLETQFRFKKLSDLVEGILGKTNRPDYVNPVKIGVPMPMMGGEDKYETPSLSSPLCRACRFRGQSDAGIATI</sequence>
<keyword evidence="3" id="KW-1185">Reference proteome</keyword>
<name>A0A6A6NBU9_HEVBR</name>
<organism evidence="2 3">
    <name type="scientific">Hevea brasiliensis</name>
    <name type="common">Para rubber tree</name>
    <name type="synonym">Siphonia brasiliensis</name>
    <dbReference type="NCBI Taxonomy" id="3981"/>
    <lineage>
        <taxon>Eukaryota</taxon>
        <taxon>Viridiplantae</taxon>
        <taxon>Streptophyta</taxon>
        <taxon>Embryophyta</taxon>
        <taxon>Tracheophyta</taxon>
        <taxon>Spermatophyta</taxon>
        <taxon>Magnoliopsida</taxon>
        <taxon>eudicotyledons</taxon>
        <taxon>Gunneridae</taxon>
        <taxon>Pentapetalae</taxon>
        <taxon>rosids</taxon>
        <taxon>fabids</taxon>
        <taxon>Malpighiales</taxon>
        <taxon>Euphorbiaceae</taxon>
        <taxon>Crotonoideae</taxon>
        <taxon>Micrandreae</taxon>
        <taxon>Hevea</taxon>
    </lineage>
</organism>
<accession>A0A6A6NBU9</accession>
<dbReference type="Pfam" id="PF06830">
    <property type="entry name" value="Root_cap"/>
    <property type="match status" value="1"/>
</dbReference>
<dbReference type="EMBL" id="JAAGAX010000002">
    <property type="protein sequence ID" value="KAF2321769.1"/>
    <property type="molecule type" value="Genomic_DNA"/>
</dbReference>
<evidence type="ECO:0000313" key="2">
    <source>
        <dbReference type="EMBL" id="KAF2321769.1"/>
    </source>
</evidence>
<dbReference type="AlphaFoldDB" id="A0A6A6NBU9"/>
<protein>
    <submittedName>
        <fullName evidence="2">Uncharacterized protein</fullName>
    </submittedName>
</protein>
<feature type="region of interest" description="Disordered" evidence="1">
    <location>
        <begin position="1"/>
        <end position="27"/>
    </location>
</feature>
<dbReference type="InterPro" id="IPR009646">
    <property type="entry name" value="Root_cap"/>
</dbReference>
<evidence type="ECO:0000256" key="1">
    <source>
        <dbReference type="SAM" id="MobiDB-lite"/>
    </source>
</evidence>